<accession>A0A848J3R5</accession>
<sequence length="81" mass="9564">MINITLDKYNDIRKEHHQTEDNDPFTSNVLLEEEESVVCHDYYVHLDKNVLVLLQNIEVPYLKSHEDVLKDHSVPPPRNLI</sequence>
<gene>
    <name evidence="1" type="ORF">HH304_11360</name>
</gene>
<dbReference type="EMBL" id="JABBNU010000006">
    <property type="protein sequence ID" value="NMM48999.1"/>
    <property type="molecule type" value="Genomic_DNA"/>
</dbReference>
<organism evidence="1 2">
    <name type="scientific">Marinigracilibium pacificum</name>
    <dbReference type="NCBI Taxonomy" id="2729599"/>
    <lineage>
        <taxon>Bacteria</taxon>
        <taxon>Pseudomonadati</taxon>
        <taxon>Bacteroidota</taxon>
        <taxon>Cytophagia</taxon>
        <taxon>Cytophagales</taxon>
        <taxon>Flammeovirgaceae</taxon>
        <taxon>Marinigracilibium</taxon>
    </lineage>
</organism>
<dbReference type="AlphaFoldDB" id="A0A848J3R5"/>
<proteinExistence type="predicted"/>
<keyword evidence="2" id="KW-1185">Reference proteome</keyword>
<protein>
    <submittedName>
        <fullName evidence="1">Uncharacterized protein</fullName>
    </submittedName>
</protein>
<dbReference type="RefSeq" id="WP_169681498.1">
    <property type="nucleotide sequence ID" value="NZ_JABBNU010000006.1"/>
</dbReference>
<name>A0A848J3R5_9BACT</name>
<reference evidence="1 2" key="1">
    <citation type="submission" date="2020-04" db="EMBL/GenBank/DDBJ databases">
        <title>Flammeovirgaceae bacterium KN852 isolated from deep sea.</title>
        <authorList>
            <person name="Zhang D.-C."/>
        </authorList>
    </citation>
    <scope>NUCLEOTIDE SEQUENCE [LARGE SCALE GENOMIC DNA]</scope>
    <source>
        <strain evidence="1 2">KN852</strain>
    </source>
</reference>
<comment type="caution">
    <text evidence="1">The sequence shown here is derived from an EMBL/GenBank/DDBJ whole genome shotgun (WGS) entry which is preliminary data.</text>
</comment>
<evidence type="ECO:0000313" key="1">
    <source>
        <dbReference type="EMBL" id="NMM48999.1"/>
    </source>
</evidence>
<evidence type="ECO:0000313" key="2">
    <source>
        <dbReference type="Proteomes" id="UP000559010"/>
    </source>
</evidence>
<dbReference type="Proteomes" id="UP000559010">
    <property type="component" value="Unassembled WGS sequence"/>
</dbReference>